<dbReference type="OrthoDB" id="10260961at2759"/>
<feature type="compositionally biased region" description="Basic and acidic residues" evidence="1">
    <location>
        <begin position="170"/>
        <end position="180"/>
    </location>
</feature>
<dbReference type="EMBL" id="ML978261">
    <property type="protein sequence ID" value="KAF2025616.1"/>
    <property type="molecule type" value="Genomic_DNA"/>
</dbReference>
<evidence type="ECO:0000313" key="2">
    <source>
        <dbReference type="EMBL" id="KAF2025616.1"/>
    </source>
</evidence>
<comment type="caution">
    <text evidence="2">The sequence shown here is derived from an EMBL/GenBank/DDBJ whole genome shotgun (WGS) entry which is preliminary data.</text>
</comment>
<dbReference type="PANTHER" id="PTHR42103:SF2">
    <property type="entry name" value="AB HYDROLASE-1 DOMAIN-CONTAINING PROTEIN"/>
    <property type="match status" value="1"/>
</dbReference>
<accession>A0A9P4H0J4</accession>
<proteinExistence type="predicted"/>
<dbReference type="PANTHER" id="PTHR42103">
    <property type="entry name" value="ALPHA/BETA-HYDROLASES SUPERFAMILY PROTEIN"/>
    <property type="match status" value="1"/>
</dbReference>
<feature type="region of interest" description="Disordered" evidence="1">
    <location>
        <begin position="170"/>
        <end position="201"/>
    </location>
</feature>
<evidence type="ECO:0000256" key="1">
    <source>
        <dbReference type="SAM" id="MobiDB-lite"/>
    </source>
</evidence>
<dbReference type="Gene3D" id="3.40.50.1820">
    <property type="entry name" value="alpha/beta hydrolase"/>
    <property type="match status" value="1"/>
</dbReference>
<keyword evidence="3" id="KW-1185">Reference proteome</keyword>
<name>A0A9P4H0J4_9PLEO</name>
<protein>
    <submittedName>
        <fullName evidence="2">Uncharacterized protein</fullName>
    </submittedName>
</protein>
<gene>
    <name evidence="2" type="ORF">EK21DRAFT_75961</name>
</gene>
<dbReference type="InterPro" id="IPR029058">
    <property type="entry name" value="AB_hydrolase_fold"/>
</dbReference>
<organism evidence="2 3">
    <name type="scientific">Setomelanomma holmii</name>
    <dbReference type="NCBI Taxonomy" id="210430"/>
    <lineage>
        <taxon>Eukaryota</taxon>
        <taxon>Fungi</taxon>
        <taxon>Dikarya</taxon>
        <taxon>Ascomycota</taxon>
        <taxon>Pezizomycotina</taxon>
        <taxon>Dothideomycetes</taxon>
        <taxon>Pleosporomycetidae</taxon>
        <taxon>Pleosporales</taxon>
        <taxon>Pleosporineae</taxon>
        <taxon>Phaeosphaeriaceae</taxon>
        <taxon>Setomelanomma</taxon>
    </lineage>
</organism>
<dbReference type="Proteomes" id="UP000799777">
    <property type="component" value="Unassembled WGS sequence"/>
</dbReference>
<evidence type="ECO:0000313" key="3">
    <source>
        <dbReference type="Proteomes" id="UP000799777"/>
    </source>
</evidence>
<dbReference type="AlphaFoldDB" id="A0A9P4H0J4"/>
<sequence>MAHPYAPMGGSYDDRVVGMIVDEFLKAGWIVGTFNFRGAHGSKGRTSWSGRPELDDYTSFAGFFMHYMSYLRPHPNPDTCFTPEQSPIKPRDVQAETSKSGRNEEIPIVILGGYSYGSLILKNLPPVLTLIQPFSAPVTGSASDEIIMRAHKLADQSNLAWINLARNREREARPKAKGHEPNSSFTMGGEETKPEKRRTSRDIRRSMEGGLGIEIGSRLRSLSHRGRKDSSPAVSLERKKIAPLTLPEVQYLLVSPLSPPISTLAAPALGHKFWSRGKEPFHNAIGKHATFAIYGGHDIFTSAKRTRGWSEQMRATPGSQFSSLEIAEAGHFWVGNGVEGKLRAALREWQHVPY</sequence>
<reference evidence="2" key="1">
    <citation type="journal article" date="2020" name="Stud. Mycol.">
        <title>101 Dothideomycetes genomes: a test case for predicting lifestyles and emergence of pathogens.</title>
        <authorList>
            <person name="Haridas S."/>
            <person name="Albert R."/>
            <person name="Binder M."/>
            <person name="Bloem J."/>
            <person name="Labutti K."/>
            <person name="Salamov A."/>
            <person name="Andreopoulos B."/>
            <person name="Baker S."/>
            <person name="Barry K."/>
            <person name="Bills G."/>
            <person name="Bluhm B."/>
            <person name="Cannon C."/>
            <person name="Castanera R."/>
            <person name="Culley D."/>
            <person name="Daum C."/>
            <person name="Ezra D."/>
            <person name="Gonzalez J."/>
            <person name="Henrissat B."/>
            <person name="Kuo A."/>
            <person name="Liang C."/>
            <person name="Lipzen A."/>
            <person name="Lutzoni F."/>
            <person name="Magnuson J."/>
            <person name="Mondo S."/>
            <person name="Nolan M."/>
            <person name="Ohm R."/>
            <person name="Pangilinan J."/>
            <person name="Park H.-J."/>
            <person name="Ramirez L."/>
            <person name="Alfaro M."/>
            <person name="Sun H."/>
            <person name="Tritt A."/>
            <person name="Yoshinaga Y."/>
            <person name="Zwiers L.-H."/>
            <person name="Turgeon B."/>
            <person name="Goodwin S."/>
            <person name="Spatafora J."/>
            <person name="Crous P."/>
            <person name="Grigoriev I."/>
        </authorList>
    </citation>
    <scope>NUCLEOTIDE SEQUENCE</scope>
    <source>
        <strain evidence="2">CBS 110217</strain>
    </source>
</reference>
<dbReference type="SUPFAM" id="SSF53474">
    <property type="entry name" value="alpha/beta-Hydrolases"/>
    <property type="match status" value="1"/>
</dbReference>